<evidence type="ECO:0000256" key="1">
    <source>
        <dbReference type="ARBA" id="ARBA00022448"/>
    </source>
</evidence>
<dbReference type="SUPFAM" id="SSF52540">
    <property type="entry name" value="P-loop containing nucleoside triphosphate hydrolases"/>
    <property type="match status" value="1"/>
</dbReference>
<evidence type="ECO:0000259" key="4">
    <source>
        <dbReference type="PROSITE" id="PS50893"/>
    </source>
</evidence>
<name>A0A4U1K2X2_RHOCA</name>
<keyword evidence="1" id="KW-0813">Transport</keyword>
<dbReference type="PROSITE" id="PS50893">
    <property type="entry name" value="ABC_TRANSPORTER_2"/>
    <property type="match status" value="1"/>
</dbReference>
<sequence length="208" mass="21901">MLRAEAISLAFAGRPVLHEVSLTLAPGEVLGLSGASGAGKSTLARVLSGALTPDAGRVLWQGAPLPRRQPGPVQHVPQAPELAVDPRWTVGRILANAAPPDPEVLAALAIRPGWAARHPAELSGGELARVSLARFFLPQTRVLICDEITAQLDALAAQALWRALLPLAQRRGMALIVISHDAALRRALCSRQITLAAADKTAKMKTIS</sequence>
<dbReference type="Gene3D" id="3.40.50.300">
    <property type="entry name" value="P-loop containing nucleotide triphosphate hydrolases"/>
    <property type="match status" value="1"/>
</dbReference>
<dbReference type="EMBL" id="SWJZ01000008">
    <property type="protein sequence ID" value="TKD26226.1"/>
    <property type="molecule type" value="Genomic_DNA"/>
</dbReference>
<dbReference type="GO" id="GO:0016887">
    <property type="term" value="F:ATP hydrolysis activity"/>
    <property type="evidence" value="ECO:0007669"/>
    <property type="project" value="InterPro"/>
</dbReference>
<keyword evidence="3 5" id="KW-0067">ATP-binding</keyword>
<proteinExistence type="predicted"/>
<evidence type="ECO:0000256" key="3">
    <source>
        <dbReference type="ARBA" id="ARBA00022840"/>
    </source>
</evidence>
<dbReference type="PANTHER" id="PTHR43776:SF5">
    <property type="entry name" value="ATPASE COMPONENT OF ABC-TYPE TRANSPORT SYSTEM"/>
    <property type="match status" value="1"/>
</dbReference>
<dbReference type="Pfam" id="PF00005">
    <property type="entry name" value="ABC_tran"/>
    <property type="match status" value="1"/>
</dbReference>
<dbReference type="InterPro" id="IPR027417">
    <property type="entry name" value="P-loop_NTPase"/>
</dbReference>
<evidence type="ECO:0000313" key="6">
    <source>
        <dbReference type="Proteomes" id="UP000310597"/>
    </source>
</evidence>
<protein>
    <submittedName>
        <fullName evidence="5">ATP-binding cassette domain-containing protein</fullName>
    </submittedName>
</protein>
<dbReference type="GO" id="GO:0005524">
    <property type="term" value="F:ATP binding"/>
    <property type="evidence" value="ECO:0007669"/>
    <property type="project" value="UniProtKB-KW"/>
</dbReference>
<dbReference type="PROSITE" id="PS00211">
    <property type="entry name" value="ABC_TRANSPORTER_1"/>
    <property type="match status" value="1"/>
</dbReference>
<dbReference type="InterPro" id="IPR003593">
    <property type="entry name" value="AAA+_ATPase"/>
</dbReference>
<dbReference type="InterPro" id="IPR003439">
    <property type="entry name" value="ABC_transporter-like_ATP-bd"/>
</dbReference>
<evidence type="ECO:0000313" key="5">
    <source>
        <dbReference type="EMBL" id="TKD26226.1"/>
    </source>
</evidence>
<dbReference type="PANTHER" id="PTHR43776">
    <property type="entry name" value="TRANSPORT ATP-BINDING PROTEIN"/>
    <property type="match status" value="1"/>
</dbReference>
<organism evidence="5 6">
    <name type="scientific">Rhodobacter capsulatus</name>
    <name type="common">Rhodopseudomonas capsulata</name>
    <dbReference type="NCBI Taxonomy" id="1061"/>
    <lineage>
        <taxon>Bacteria</taxon>
        <taxon>Pseudomonadati</taxon>
        <taxon>Pseudomonadota</taxon>
        <taxon>Alphaproteobacteria</taxon>
        <taxon>Rhodobacterales</taxon>
        <taxon>Rhodobacter group</taxon>
        <taxon>Rhodobacter</taxon>
    </lineage>
</organism>
<dbReference type="GO" id="GO:0055085">
    <property type="term" value="P:transmembrane transport"/>
    <property type="evidence" value="ECO:0007669"/>
    <property type="project" value="UniProtKB-ARBA"/>
</dbReference>
<reference evidence="5 6" key="1">
    <citation type="submission" date="2019-04" db="EMBL/GenBank/DDBJ databases">
        <title>Draft Whole-Genome sequence of the purple photosynthetic bacterium Rhodobacter capsulatus SP108 with an indigenous class A beta-lactamase.</title>
        <authorList>
            <person name="Robertson S."/>
            <person name="Meyer T.E."/>
            <person name="Kyndt J.A."/>
        </authorList>
    </citation>
    <scope>NUCLEOTIDE SEQUENCE [LARGE SCALE GENOMIC DNA]</scope>
    <source>
        <strain evidence="5 6">SP108</strain>
    </source>
</reference>
<dbReference type="RefSeq" id="WP_136904805.1">
    <property type="nucleotide sequence ID" value="NZ_SWJZ01000008.1"/>
</dbReference>
<dbReference type="InterPro" id="IPR050319">
    <property type="entry name" value="ABC_transp_ATP-bind"/>
</dbReference>
<dbReference type="Proteomes" id="UP000310597">
    <property type="component" value="Unassembled WGS sequence"/>
</dbReference>
<feature type="domain" description="ABC transporter" evidence="4">
    <location>
        <begin position="2"/>
        <end position="206"/>
    </location>
</feature>
<evidence type="ECO:0000256" key="2">
    <source>
        <dbReference type="ARBA" id="ARBA00022741"/>
    </source>
</evidence>
<dbReference type="InterPro" id="IPR017871">
    <property type="entry name" value="ABC_transporter-like_CS"/>
</dbReference>
<dbReference type="SMART" id="SM00382">
    <property type="entry name" value="AAA"/>
    <property type="match status" value="1"/>
</dbReference>
<comment type="caution">
    <text evidence="5">The sequence shown here is derived from an EMBL/GenBank/DDBJ whole genome shotgun (WGS) entry which is preliminary data.</text>
</comment>
<gene>
    <name evidence="5" type="ORF">FBT96_02495</name>
</gene>
<dbReference type="OrthoDB" id="9784450at2"/>
<accession>A0A4U1K2X2</accession>
<keyword evidence="2" id="KW-0547">Nucleotide-binding</keyword>
<dbReference type="AlphaFoldDB" id="A0A4U1K2X2"/>